<evidence type="ECO:0000256" key="1">
    <source>
        <dbReference type="SAM" id="MobiDB-lite"/>
    </source>
</evidence>
<dbReference type="EMBL" id="AOIB01000013">
    <property type="protein sequence ID" value="ELY60357.1"/>
    <property type="molecule type" value="Genomic_DNA"/>
</dbReference>
<feature type="region of interest" description="Disordered" evidence="1">
    <location>
        <begin position="52"/>
        <end position="74"/>
    </location>
</feature>
<evidence type="ECO:0000313" key="2">
    <source>
        <dbReference type="EMBL" id="ELY60357.1"/>
    </source>
</evidence>
<dbReference type="Proteomes" id="UP000011688">
    <property type="component" value="Unassembled WGS sequence"/>
</dbReference>
<reference evidence="2 3" key="1">
    <citation type="journal article" date="2014" name="PLoS Genet.">
        <title>Phylogenetically driven sequencing of extremely halophilic archaea reveals strategies for static and dynamic osmo-response.</title>
        <authorList>
            <person name="Becker E.A."/>
            <person name="Seitzer P.M."/>
            <person name="Tritt A."/>
            <person name="Larsen D."/>
            <person name="Krusor M."/>
            <person name="Yao A.I."/>
            <person name="Wu D."/>
            <person name="Madern D."/>
            <person name="Eisen J.A."/>
            <person name="Darling A.E."/>
            <person name="Facciotti M.T."/>
        </authorList>
    </citation>
    <scope>NUCLEOTIDE SEQUENCE [LARGE SCALE GENOMIC DNA]</scope>
    <source>
        <strain evidence="2 3">DSM 10524</strain>
    </source>
</reference>
<dbReference type="STRING" id="1227497.C491_03645"/>
<name>L9XFF9_9EURY</name>
<dbReference type="AlphaFoldDB" id="L9XFF9"/>
<dbReference type="OrthoDB" id="382953at2157"/>
<dbReference type="RefSeq" id="WP_005553845.1">
    <property type="nucleotide sequence ID" value="NZ_AOIB01000013.1"/>
</dbReference>
<proteinExistence type="predicted"/>
<gene>
    <name evidence="2" type="ORF">C491_03645</name>
</gene>
<protein>
    <submittedName>
        <fullName evidence="2">Uncharacterized protein</fullName>
    </submittedName>
</protein>
<sequence>MSARIGIALIAVAIALLITASAGASVVSMDRSIAVEVVDDENANVAVEPVEAEVPDNAGSENANESAIDAAPPLGERELLSVSNRLDEEITVTELETSDGVEIEGEEIDVGPGNSIELEGTVDCDELEEEPEATVELDGSGVTISQTVDLEVTCPSD</sequence>
<keyword evidence="3" id="KW-1185">Reference proteome</keyword>
<organism evidence="2 3">
    <name type="scientific">Natronococcus amylolyticus DSM 10524</name>
    <dbReference type="NCBI Taxonomy" id="1227497"/>
    <lineage>
        <taxon>Archaea</taxon>
        <taxon>Methanobacteriati</taxon>
        <taxon>Methanobacteriota</taxon>
        <taxon>Stenosarchaea group</taxon>
        <taxon>Halobacteria</taxon>
        <taxon>Halobacteriales</taxon>
        <taxon>Natrialbaceae</taxon>
        <taxon>Natronococcus</taxon>
    </lineage>
</organism>
<dbReference type="eggNOG" id="arCOG02698">
    <property type="taxonomic scope" value="Archaea"/>
</dbReference>
<accession>L9XFF9</accession>
<evidence type="ECO:0000313" key="3">
    <source>
        <dbReference type="Proteomes" id="UP000011688"/>
    </source>
</evidence>
<comment type="caution">
    <text evidence="2">The sequence shown here is derived from an EMBL/GenBank/DDBJ whole genome shotgun (WGS) entry which is preliminary data.</text>
</comment>